<dbReference type="SFLD" id="SFLDG01168">
    <property type="entry name" value="Ferric_reductase_subgroup_(FRE"/>
    <property type="match status" value="1"/>
</dbReference>
<keyword evidence="8 11" id="KW-0472">Membrane</keyword>
<proteinExistence type="predicted"/>
<evidence type="ECO:0000259" key="12">
    <source>
        <dbReference type="PROSITE" id="PS51384"/>
    </source>
</evidence>
<comment type="subcellular location">
    <subcellularLocation>
        <location evidence="1">Cell membrane</location>
        <topology evidence="1">Multi-pass membrane protein</topology>
    </subcellularLocation>
</comment>
<keyword evidence="7" id="KW-0406">Ion transport</keyword>
<feature type="transmembrane region" description="Helical" evidence="11">
    <location>
        <begin position="281"/>
        <end position="299"/>
    </location>
</feature>
<evidence type="ECO:0000256" key="11">
    <source>
        <dbReference type="SAM" id="Phobius"/>
    </source>
</evidence>
<sequence length="770" mass="85287">MDDAVLPEECLQILRISLQASSGLVDTLANTGGVPQSEHIRKIVAAILWHRKFILTYYAWIFVTIAVSSGFRFYKRVVHRRKKRDQNGQGPINHGRVAASPSPSCSSTLTGTSTPFQKDDDLHNGETTPLLAQPYSASRTPPSPLNRLKSLLMFQPRPIPAVTSPSNTLPNNAVSLVVLFSLAVNLFYLFYCIPLSLPWIFILADRAGLLFVVNLPILYFLAAKNNQPTKYLTGWSYEGLNIFHRRLGEWMTCFAVIHMGGMLAVWYTILHPRGLSLPGFLSTKLVFLGLCAVISYYLIYITSTGWFRHLYYEPFLVAHIVFQFAALIFLFLHYPTARPYVCVAFAIWAVDRLLWRVTLSSRRFIATLEVAPDGHTVLVHCDVPLRYQKPPGLGIQTNIHHGWHPGQHVFLTVPSMGFKYRFQAHPFTIASPAPPKITVAMKSWPLQLTVRAIDGFSLSLLRYARHHQHCEIVLDGPYGSTSALAAAHSADRVCFVAGGSGIAVTYPLSWAIRVRNERSADAGLFLSTRTTYKNGLKTMPSVVADSTLWIPESKYTHFWVRQEEKHGKWICMVPQASAVKSGDDEEAEEAGTDHLDANALDSTAQERRHKTGASLVTRTFDTRTAGLGCGRPDMQSEIYSWVTSVSSSAGAAGKSCYSSAPSYSSSSTALGEGTPDVSSSSSSASFSPSSPDLPALPRPDLNSRDPKDCRFPLKDRDRNSSGRNRDGHRDKICIIVSGPDGLVRDVRNVAAELVRLGGWDIDVWAEKFGW</sequence>
<dbReference type="HOGENOM" id="CLU_010365_5_1_1"/>
<evidence type="ECO:0000256" key="4">
    <source>
        <dbReference type="ARBA" id="ARBA00022475"/>
    </source>
</evidence>
<dbReference type="Proteomes" id="UP000019471">
    <property type="component" value="Unassembled WGS sequence"/>
</dbReference>
<feature type="compositionally biased region" description="Basic and acidic residues" evidence="10">
    <location>
        <begin position="701"/>
        <end position="727"/>
    </location>
</feature>
<dbReference type="GO" id="GO:0005886">
    <property type="term" value="C:plasma membrane"/>
    <property type="evidence" value="ECO:0007669"/>
    <property type="project" value="UniProtKB-SubCell"/>
</dbReference>
<dbReference type="PANTHER" id="PTHR32361">
    <property type="entry name" value="FERRIC/CUPRIC REDUCTASE TRANSMEMBRANE COMPONENT"/>
    <property type="match status" value="1"/>
</dbReference>
<keyword evidence="6 11" id="KW-1133">Transmembrane helix</keyword>
<dbReference type="GO" id="GO:0015677">
    <property type="term" value="P:copper ion import"/>
    <property type="evidence" value="ECO:0007669"/>
    <property type="project" value="TreeGrafter"/>
</dbReference>
<gene>
    <name evidence="13" type="ORF">A1O5_09571</name>
</gene>
<dbReference type="eggNOG" id="KOG0039">
    <property type="taxonomic scope" value="Eukaryota"/>
</dbReference>
<feature type="transmembrane region" description="Helical" evidence="11">
    <location>
        <begin position="173"/>
        <end position="191"/>
    </location>
</feature>
<dbReference type="GO" id="GO:0006826">
    <property type="term" value="P:iron ion transport"/>
    <property type="evidence" value="ECO:0007669"/>
    <property type="project" value="TreeGrafter"/>
</dbReference>
<dbReference type="EMBL" id="AMGX01000016">
    <property type="protein sequence ID" value="EXJ67558.1"/>
    <property type="molecule type" value="Genomic_DNA"/>
</dbReference>
<evidence type="ECO:0000256" key="2">
    <source>
        <dbReference type="ARBA" id="ARBA00012668"/>
    </source>
</evidence>
<dbReference type="Pfam" id="PF01794">
    <property type="entry name" value="Ferric_reduct"/>
    <property type="match status" value="1"/>
</dbReference>
<feature type="compositionally biased region" description="Polar residues" evidence="10">
    <location>
        <begin position="101"/>
        <end position="111"/>
    </location>
</feature>
<dbReference type="GeneID" id="19194267"/>
<evidence type="ECO:0000313" key="14">
    <source>
        <dbReference type="Proteomes" id="UP000019471"/>
    </source>
</evidence>
<dbReference type="RefSeq" id="XP_007748340.1">
    <property type="nucleotide sequence ID" value="XM_007750150.1"/>
</dbReference>
<evidence type="ECO:0000256" key="7">
    <source>
        <dbReference type="ARBA" id="ARBA00023065"/>
    </source>
</evidence>
<dbReference type="InterPro" id="IPR039261">
    <property type="entry name" value="FNR_nucleotide-bd"/>
</dbReference>
<dbReference type="GO" id="GO:0006879">
    <property type="term" value="P:intracellular iron ion homeostasis"/>
    <property type="evidence" value="ECO:0007669"/>
    <property type="project" value="TreeGrafter"/>
</dbReference>
<comment type="caution">
    <text evidence="13">The sequence shown here is derived from an EMBL/GenBank/DDBJ whole genome shotgun (WGS) entry which is preliminary data.</text>
</comment>
<dbReference type="InterPro" id="IPR017927">
    <property type="entry name" value="FAD-bd_FR_type"/>
</dbReference>
<feature type="compositionally biased region" description="Low complexity" evidence="10">
    <location>
        <begin position="675"/>
        <end position="700"/>
    </location>
</feature>
<evidence type="ECO:0000256" key="6">
    <source>
        <dbReference type="ARBA" id="ARBA00022989"/>
    </source>
</evidence>
<evidence type="ECO:0000313" key="13">
    <source>
        <dbReference type="EMBL" id="EXJ67558.1"/>
    </source>
</evidence>
<dbReference type="SUPFAM" id="SSF63380">
    <property type="entry name" value="Riboflavin synthase domain-like"/>
    <property type="match status" value="1"/>
</dbReference>
<dbReference type="STRING" id="1182543.W9WI20"/>
<feature type="region of interest" description="Disordered" evidence="10">
    <location>
        <begin position="663"/>
        <end position="727"/>
    </location>
</feature>
<dbReference type="PANTHER" id="PTHR32361:SF28">
    <property type="entry name" value="FRP1P"/>
    <property type="match status" value="1"/>
</dbReference>
<dbReference type="InterPro" id="IPR051410">
    <property type="entry name" value="Ferric/Cupric_Reductase"/>
</dbReference>
<feature type="transmembrane region" description="Helical" evidence="11">
    <location>
        <begin position="57"/>
        <end position="74"/>
    </location>
</feature>
<dbReference type="EC" id="1.16.1.9" evidence="2"/>
<dbReference type="Gene3D" id="3.40.50.80">
    <property type="entry name" value="Nucleotide-binding domain of ferredoxin-NADP reductase (FNR) module"/>
    <property type="match status" value="1"/>
</dbReference>
<feature type="transmembrane region" description="Helical" evidence="11">
    <location>
        <begin position="311"/>
        <end position="331"/>
    </location>
</feature>
<feature type="transmembrane region" description="Helical" evidence="11">
    <location>
        <begin position="250"/>
        <end position="269"/>
    </location>
</feature>
<evidence type="ECO:0000256" key="3">
    <source>
        <dbReference type="ARBA" id="ARBA00022448"/>
    </source>
</evidence>
<comment type="catalytic activity">
    <reaction evidence="9">
        <text>2 a Fe(II)-siderophore + NADP(+) + H(+) = 2 a Fe(III)-siderophore + NADPH</text>
        <dbReference type="Rhea" id="RHEA:28795"/>
        <dbReference type="Rhea" id="RHEA-COMP:11342"/>
        <dbReference type="Rhea" id="RHEA-COMP:11344"/>
        <dbReference type="ChEBI" id="CHEBI:15378"/>
        <dbReference type="ChEBI" id="CHEBI:29033"/>
        <dbReference type="ChEBI" id="CHEBI:29034"/>
        <dbReference type="ChEBI" id="CHEBI:57783"/>
        <dbReference type="ChEBI" id="CHEBI:58349"/>
        <dbReference type="EC" id="1.16.1.9"/>
    </reaction>
</comment>
<evidence type="ECO:0000256" key="5">
    <source>
        <dbReference type="ARBA" id="ARBA00022692"/>
    </source>
</evidence>
<accession>W9WI20</accession>
<name>W9WI20_9EURO</name>
<keyword evidence="3" id="KW-0813">Transport</keyword>
<keyword evidence="14" id="KW-1185">Reference proteome</keyword>
<reference evidence="13 14" key="1">
    <citation type="submission" date="2013-03" db="EMBL/GenBank/DDBJ databases">
        <title>The Genome Sequence of Cladophialophora psammophila CBS 110553.</title>
        <authorList>
            <consortium name="The Broad Institute Genomics Platform"/>
            <person name="Cuomo C."/>
            <person name="de Hoog S."/>
            <person name="Gorbushina A."/>
            <person name="Walker B."/>
            <person name="Young S.K."/>
            <person name="Zeng Q."/>
            <person name="Gargeya S."/>
            <person name="Fitzgerald M."/>
            <person name="Haas B."/>
            <person name="Abouelleil A."/>
            <person name="Allen A.W."/>
            <person name="Alvarado L."/>
            <person name="Arachchi H.M."/>
            <person name="Berlin A.M."/>
            <person name="Chapman S.B."/>
            <person name="Gainer-Dewar J."/>
            <person name="Goldberg J."/>
            <person name="Griggs A."/>
            <person name="Gujja S."/>
            <person name="Hansen M."/>
            <person name="Howarth C."/>
            <person name="Imamovic A."/>
            <person name="Ireland A."/>
            <person name="Larimer J."/>
            <person name="McCowan C."/>
            <person name="Murphy C."/>
            <person name="Pearson M."/>
            <person name="Poon T.W."/>
            <person name="Priest M."/>
            <person name="Roberts A."/>
            <person name="Saif S."/>
            <person name="Shea T."/>
            <person name="Sisk P."/>
            <person name="Sykes S."/>
            <person name="Wortman J."/>
            <person name="Nusbaum C."/>
            <person name="Birren B."/>
        </authorList>
    </citation>
    <scope>NUCLEOTIDE SEQUENCE [LARGE SCALE GENOMIC DNA]</scope>
    <source>
        <strain evidence="13 14">CBS 110553</strain>
    </source>
</reference>
<dbReference type="SFLD" id="SFLDS00052">
    <property type="entry name" value="Ferric_Reductase_Domain"/>
    <property type="match status" value="1"/>
</dbReference>
<dbReference type="OrthoDB" id="17725at2759"/>
<dbReference type="AlphaFoldDB" id="W9WI20"/>
<evidence type="ECO:0000256" key="9">
    <source>
        <dbReference type="ARBA" id="ARBA00048483"/>
    </source>
</evidence>
<evidence type="ECO:0000256" key="8">
    <source>
        <dbReference type="ARBA" id="ARBA00023136"/>
    </source>
</evidence>
<feature type="transmembrane region" description="Helical" evidence="11">
    <location>
        <begin position="197"/>
        <end position="222"/>
    </location>
</feature>
<dbReference type="InterPro" id="IPR013112">
    <property type="entry name" value="FAD-bd_8"/>
</dbReference>
<evidence type="ECO:0000256" key="1">
    <source>
        <dbReference type="ARBA" id="ARBA00004651"/>
    </source>
</evidence>
<dbReference type="GO" id="GO:0052851">
    <property type="term" value="F:ferric-chelate reductase (NADPH) activity"/>
    <property type="evidence" value="ECO:0007669"/>
    <property type="project" value="UniProtKB-EC"/>
</dbReference>
<protein>
    <recommendedName>
        <fullName evidence="2">ferric-chelate reductase (NADPH)</fullName>
        <ecNumber evidence="2">1.16.1.9</ecNumber>
    </recommendedName>
</protein>
<keyword evidence="5 11" id="KW-0812">Transmembrane</keyword>
<dbReference type="CDD" id="cd06186">
    <property type="entry name" value="NOX_Duox_like_FAD_NADP"/>
    <property type="match status" value="1"/>
</dbReference>
<dbReference type="InterPro" id="IPR013130">
    <property type="entry name" value="Fe3_Rdtase_TM_dom"/>
</dbReference>
<dbReference type="PROSITE" id="PS51384">
    <property type="entry name" value="FAD_FR"/>
    <property type="match status" value="1"/>
</dbReference>
<evidence type="ECO:0000256" key="10">
    <source>
        <dbReference type="SAM" id="MobiDB-lite"/>
    </source>
</evidence>
<feature type="domain" description="FAD-binding FR-type" evidence="12">
    <location>
        <begin position="352"/>
        <end position="484"/>
    </location>
</feature>
<feature type="region of interest" description="Disordered" evidence="10">
    <location>
        <begin position="82"/>
        <end position="111"/>
    </location>
</feature>
<dbReference type="InterPro" id="IPR017938">
    <property type="entry name" value="Riboflavin_synthase-like_b-brl"/>
</dbReference>
<dbReference type="Pfam" id="PF08022">
    <property type="entry name" value="FAD_binding_8"/>
    <property type="match status" value="1"/>
</dbReference>
<keyword evidence="4" id="KW-1003">Cell membrane</keyword>
<organism evidence="13 14">
    <name type="scientific">Cladophialophora psammophila CBS 110553</name>
    <dbReference type="NCBI Taxonomy" id="1182543"/>
    <lineage>
        <taxon>Eukaryota</taxon>
        <taxon>Fungi</taxon>
        <taxon>Dikarya</taxon>
        <taxon>Ascomycota</taxon>
        <taxon>Pezizomycotina</taxon>
        <taxon>Eurotiomycetes</taxon>
        <taxon>Chaetothyriomycetidae</taxon>
        <taxon>Chaetothyriales</taxon>
        <taxon>Herpotrichiellaceae</taxon>
        <taxon>Cladophialophora</taxon>
    </lineage>
</organism>